<feature type="transmembrane region" description="Helical" evidence="1">
    <location>
        <begin position="103"/>
        <end position="125"/>
    </location>
</feature>
<dbReference type="PANTHER" id="PTHR34989">
    <property type="entry name" value="PROTEIN HDED"/>
    <property type="match status" value="1"/>
</dbReference>
<proteinExistence type="predicted"/>
<feature type="transmembrane region" description="Helical" evidence="1">
    <location>
        <begin position="78"/>
        <end position="97"/>
    </location>
</feature>
<dbReference type="InterPro" id="IPR052712">
    <property type="entry name" value="Acid_resist_chaperone_HdeD"/>
</dbReference>
<dbReference type="PANTHER" id="PTHR34989:SF1">
    <property type="entry name" value="PROTEIN HDED"/>
    <property type="match status" value="1"/>
</dbReference>
<dbReference type="Proteomes" id="UP000553963">
    <property type="component" value="Unassembled WGS sequence"/>
</dbReference>
<name>A0A840APE6_9HYPH</name>
<dbReference type="Pfam" id="PF03729">
    <property type="entry name" value="DUF308"/>
    <property type="match status" value="2"/>
</dbReference>
<keyword evidence="1" id="KW-1133">Transmembrane helix</keyword>
<gene>
    <name evidence="2" type="ORF">GGR25_002193</name>
</gene>
<dbReference type="RefSeq" id="WP_183398809.1">
    <property type="nucleotide sequence ID" value="NZ_JACIDS010000003.1"/>
</dbReference>
<keyword evidence="1" id="KW-0472">Membrane</keyword>
<evidence type="ECO:0000256" key="1">
    <source>
        <dbReference type="SAM" id="Phobius"/>
    </source>
</evidence>
<reference evidence="2 3" key="1">
    <citation type="submission" date="2020-08" db="EMBL/GenBank/DDBJ databases">
        <title>Genomic Encyclopedia of Type Strains, Phase IV (KMG-IV): sequencing the most valuable type-strain genomes for metagenomic binning, comparative biology and taxonomic classification.</title>
        <authorList>
            <person name="Goeker M."/>
        </authorList>
    </citation>
    <scope>NUCLEOTIDE SEQUENCE [LARGE SCALE GENOMIC DNA]</scope>
    <source>
        <strain evidence="2 3">DSM 25966</strain>
    </source>
</reference>
<keyword evidence="3" id="KW-1185">Reference proteome</keyword>
<feature type="transmembrane region" description="Helical" evidence="1">
    <location>
        <begin position="137"/>
        <end position="156"/>
    </location>
</feature>
<dbReference type="GO" id="GO:0005886">
    <property type="term" value="C:plasma membrane"/>
    <property type="evidence" value="ECO:0007669"/>
    <property type="project" value="TreeGrafter"/>
</dbReference>
<comment type="caution">
    <text evidence="2">The sequence shown here is derived from an EMBL/GenBank/DDBJ whole genome shotgun (WGS) entry which is preliminary data.</text>
</comment>
<organism evidence="2 3">
    <name type="scientific">Kaistia hirudinis</name>
    <dbReference type="NCBI Taxonomy" id="1293440"/>
    <lineage>
        <taxon>Bacteria</taxon>
        <taxon>Pseudomonadati</taxon>
        <taxon>Pseudomonadota</taxon>
        <taxon>Alphaproteobacteria</taxon>
        <taxon>Hyphomicrobiales</taxon>
        <taxon>Kaistiaceae</taxon>
        <taxon>Kaistia</taxon>
    </lineage>
</organism>
<feature type="transmembrane region" description="Helical" evidence="1">
    <location>
        <begin position="50"/>
        <end position="71"/>
    </location>
</feature>
<dbReference type="AlphaFoldDB" id="A0A840APE6"/>
<protein>
    <submittedName>
        <fullName evidence="2">Uncharacterized membrane protein HdeD (DUF308 family)</fullName>
    </submittedName>
</protein>
<evidence type="ECO:0000313" key="2">
    <source>
        <dbReference type="EMBL" id="MBB3931143.1"/>
    </source>
</evidence>
<accession>A0A840APE6</accession>
<dbReference type="InterPro" id="IPR005325">
    <property type="entry name" value="DUF308_memb"/>
</dbReference>
<sequence>MSDTISGLGRGTFPGLAPLRGKWGWIVALGVVYVIAGAIALGSIVSATVVSVFVVGIMMIVAGVAEVINAFQVKAWGWFLFWLSLGILYIVGGFLVFQNPLLTAAGLTLLLGVVLVISGLVRIFLGFTMKQGTPWGGVVLSGVITLLLGGIILLHWPVSSLWTLGIFLGVDLVFAGASWIGVGLGLRRAIPA</sequence>
<keyword evidence="1" id="KW-0812">Transmembrane</keyword>
<evidence type="ECO:0000313" key="3">
    <source>
        <dbReference type="Proteomes" id="UP000553963"/>
    </source>
</evidence>
<feature type="transmembrane region" description="Helical" evidence="1">
    <location>
        <begin position="162"/>
        <end position="186"/>
    </location>
</feature>
<feature type="transmembrane region" description="Helical" evidence="1">
    <location>
        <begin position="23"/>
        <end position="44"/>
    </location>
</feature>
<dbReference type="EMBL" id="JACIDS010000003">
    <property type="protein sequence ID" value="MBB3931143.1"/>
    <property type="molecule type" value="Genomic_DNA"/>
</dbReference>